<evidence type="ECO:0000256" key="2">
    <source>
        <dbReference type="SAM" id="MobiDB-lite"/>
    </source>
</evidence>
<dbReference type="SUPFAM" id="SSF46934">
    <property type="entry name" value="UBA-like"/>
    <property type="match status" value="1"/>
</dbReference>
<feature type="domain" description="CUE" evidence="3">
    <location>
        <begin position="430"/>
        <end position="473"/>
    </location>
</feature>
<dbReference type="InterPro" id="IPR041545">
    <property type="entry name" value="DUF5601"/>
</dbReference>
<feature type="compositionally biased region" description="Low complexity" evidence="2">
    <location>
        <begin position="388"/>
        <end position="401"/>
    </location>
</feature>
<evidence type="ECO:0000313" key="6">
    <source>
        <dbReference type="Proteomes" id="UP001377567"/>
    </source>
</evidence>
<dbReference type="InterPro" id="IPR045046">
    <property type="entry name" value="Vps9-like"/>
</dbReference>
<feature type="compositionally biased region" description="Low complexity" evidence="2">
    <location>
        <begin position="10"/>
        <end position="24"/>
    </location>
</feature>
<dbReference type="InterPro" id="IPR009060">
    <property type="entry name" value="UBA-like_sf"/>
</dbReference>
<keyword evidence="6" id="KW-1185">Reference proteome</keyword>
<dbReference type="GO" id="GO:0005829">
    <property type="term" value="C:cytosol"/>
    <property type="evidence" value="ECO:0007669"/>
    <property type="project" value="TreeGrafter"/>
</dbReference>
<feature type="region of interest" description="Disordered" evidence="2">
    <location>
        <begin position="383"/>
        <end position="414"/>
    </location>
</feature>
<sequence>MSELLRESDPASQQVSSPSPSPESKTYNEQNDSESGAAEKKTPVKETNTEAVQEEEPFFDFQMFINDLKNPKAEPLVKYTRSFLSNFVTQKKFWTAEEQEKLVRNFKVFIYGKFSEFEPFNTLDRAKLNNAQEGLEKLIMGKLYPFCFSPELASKIDIEELDESHKNDVLNDQFLEDKIAEYSFIELDNLDVPNKISTKLSRFLRLAGKELNKINHFKAPRDKMVCILNSCKVIFGILRHFKLDKDGADSFIPLLIYVIIHGNVTKLVSNVKYIERFRYEKFLKSEDQYYLSSLQAATNFIINMNRKDLTIKDEIEFDAQYTVNQETQKKLREEKELKQKQEQEASAHPLTESPYNPIDDITSSMVSMFSDFFTNAASTPAVAETDGSTAVPTPTPTSKAATPKRRRSSHNRAKDDLFMQTAVKKMEEDEQAETVESLVEMFPDLPPELIEDICIAKKYRTGVCVDTLLNLYE</sequence>
<feature type="compositionally biased region" description="Basic residues" evidence="2">
    <location>
        <begin position="402"/>
        <end position="411"/>
    </location>
</feature>
<dbReference type="GO" id="GO:0016192">
    <property type="term" value="P:vesicle-mediated transport"/>
    <property type="evidence" value="ECO:0007669"/>
    <property type="project" value="InterPro"/>
</dbReference>
<feature type="compositionally biased region" description="Basic and acidic residues" evidence="2">
    <location>
        <begin position="37"/>
        <end position="48"/>
    </location>
</feature>
<gene>
    <name evidence="5" type="ORF">DAKH74_051380</name>
</gene>
<evidence type="ECO:0000259" key="4">
    <source>
        <dbReference type="PROSITE" id="PS51205"/>
    </source>
</evidence>
<name>A0AAV5S505_MAUHU</name>
<dbReference type="Gene3D" id="1.10.8.10">
    <property type="entry name" value="DNA helicase RuvA subunit, C-terminal domain"/>
    <property type="match status" value="1"/>
</dbReference>
<dbReference type="Pfam" id="PF02204">
    <property type="entry name" value="VPS9"/>
    <property type="match status" value="1"/>
</dbReference>
<dbReference type="CDD" id="cd14369">
    <property type="entry name" value="CUE_VPS9_like"/>
    <property type="match status" value="1"/>
</dbReference>
<evidence type="ECO:0000256" key="1">
    <source>
        <dbReference type="ARBA" id="ARBA00022786"/>
    </source>
</evidence>
<organism evidence="5 6">
    <name type="scientific">Maudiozyma humilis</name>
    <name type="common">Sour dough yeast</name>
    <name type="synonym">Kazachstania humilis</name>
    <dbReference type="NCBI Taxonomy" id="51915"/>
    <lineage>
        <taxon>Eukaryota</taxon>
        <taxon>Fungi</taxon>
        <taxon>Dikarya</taxon>
        <taxon>Ascomycota</taxon>
        <taxon>Saccharomycotina</taxon>
        <taxon>Saccharomycetes</taxon>
        <taxon>Saccharomycetales</taxon>
        <taxon>Saccharomycetaceae</taxon>
        <taxon>Maudiozyma</taxon>
    </lineage>
</organism>
<proteinExistence type="predicted"/>
<dbReference type="GO" id="GO:0031267">
    <property type="term" value="F:small GTPase binding"/>
    <property type="evidence" value="ECO:0007669"/>
    <property type="project" value="TreeGrafter"/>
</dbReference>
<dbReference type="GO" id="GO:0005085">
    <property type="term" value="F:guanyl-nucleotide exchange factor activity"/>
    <property type="evidence" value="ECO:0007669"/>
    <property type="project" value="InterPro"/>
</dbReference>
<feature type="compositionally biased region" description="Polar residues" evidence="2">
    <location>
        <begin position="25"/>
        <end position="34"/>
    </location>
</feature>
<feature type="region of interest" description="Disordered" evidence="2">
    <location>
        <begin position="1"/>
        <end position="52"/>
    </location>
</feature>
<dbReference type="GO" id="GO:0043130">
    <property type="term" value="F:ubiquitin binding"/>
    <property type="evidence" value="ECO:0007669"/>
    <property type="project" value="InterPro"/>
</dbReference>
<feature type="domain" description="VPS9" evidence="4">
    <location>
        <begin position="169"/>
        <end position="310"/>
    </location>
</feature>
<reference evidence="5 6" key="1">
    <citation type="journal article" date="2023" name="Elife">
        <title>Identification of key yeast species and microbe-microbe interactions impacting larval growth of Drosophila in the wild.</title>
        <authorList>
            <person name="Mure A."/>
            <person name="Sugiura Y."/>
            <person name="Maeda R."/>
            <person name="Honda K."/>
            <person name="Sakurai N."/>
            <person name="Takahashi Y."/>
            <person name="Watada M."/>
            <person name="Katoh T."/>
            <person name="Gotoh A."/>
            <person name="Gotoh Y."/>
            <person name="Taniguchi I."/>
            <person name="Nakamura K."/>
            <person name="Hayashi T."/>
            <person name="Katayama T."/>
            <person name="Uemura T."/>
            <person name="Hattori Y."/>
        </authorList>
    </citation>
    <scope>NUCLEOTIDE SEQUENCE [LARGE SCALE GENOMIC DNA]</scope>
    <source>
        <strain evidence="5 6">KH-74</strain>
    </source>
</reference>
<keyword evidence="1" id="KW-0833">Ubl conjugation pathway</keyword>
<dbReference type="InterPro" id="IPR003123">
    <property type="entry name" value="VPS9"/>
</dbReference>
<dbReference type="Pfam" id="PF02845">
    <property type="entry name" value="CUE"/>
    <property type="match status" value="1"/>
</dbReference>
<dbReference type="PANTHER" id="PTHR23101:SF25">
    <property type="entry name" value="GTPASE-ACTIVATING PROTEIN AND VPS9 DOMAIN-CONTAINING PROTEIN 1"/>
    <property type="match status" value="1"/>
</dbReference>
<dbReference type="InterPro" id="IPR003892">
    <property type="entry name" value="CUE"/>
</dbReference>
<dbReference type="Pfam" id="PF18151">
    <property type="entry name" value="DUF5601"/>
    <property type="match status" value="1"/>
</dbReference>
<dbReference type="FunFam" id="1.10.246.120:FF:000004">
    <property type="entry name" value="Vacuolar sorting protein"/>
    <property type="match status" value="1"/>
</dbReference>
<dbReference type="Proteomes" id="UP001377567">
    <property type="component" value="Unassembled WGS sequence"/>
</dbReference>
<dbReference type="Gene3D" id="1.20.1050.80">
    <property type="entry name" value="VPS9 domain"/>
    <property type="match status" value="1"/>
</dbReference>
<dbReference type="InterPro" id="IPR041804">
    <property type="entry name" value="Vps9_CUE"/>
</dbReference>
<dbReference type="SMART" id="SM00167">
    <property type="entry name" value="VPS9"/>
    <property type="match status" value="1"/>
</dbReference>
<dbReference type="SUPFAM" id="SSF109993">
    <property type="entry name" value="VPS9 domain"/>
    <property type="match status" value="1"/>
</dbReference>
<dbReference type="SMART" id="SM00546">
    <property type="entry name" value="CUE"/>
    <property type="match status" value="1"/>
</dbReference>
<dbReference type="AlphaFoldDB" id="A0AAV5S505"/>
<dbReference type="Gene3D" id="1.10.246.120">
    <property type="match status" value="1"/>
</dbReference>
<protein>
    <submittedName>
        <fullName evidence="5">Guanine nucleotide exchange factor</fullName>
    </submittedName>
</protein>
<dbReference type="EMBL" id="BTGD01000025">
    <property type="protein sequence ID" value="GMM58521.1"/>
    <property type="molecule type" value="Genomic_DNA"/>
</dbReference>
<dbReference type="PROSITE" id="PS51140">
    <property type="entry name" value="CUE"/>
    <property type="match status" value="1"/>
</dbReference>
<dbReference type="GO" id="GO:0030139">
    <property type="term" value="C:endocytic vesicle"/>
    <property type="evidence" value="ECO:0007669"/>
    <property type="project" value="TreeGrafter"/>
</dbReference>
<feature type="compositionally biased region" description="Basic and acidic residues" evidence="2">
    <location>
        <begin position="332"/>
        <end position="345"/>
    </location>
</feature>
<dbReference type="PANTHER" id="PTHR23101">
    <property type="entry name" value="RAB GDP/GTP EXCHANGE FACTOR"/>
    <property type="match status" value="1"/>
</dbReference>
<accession>A0AAV5S505</accession>
<dbReference type="InterPro" id="IPR037191">
    <property type="entry name" value="VPS9_dom_sf"/>
</dbReference>
<evidence type="ECO:0000259" key="3">
    <source>
        <dbReference type="PROSITE" id="PS51140"/>
    </source>
</evidence>
<feature type="region of interest" description="Disordered" evidence="2">
    <location>
        <begin position="332"/>
        <end position="357"/>
    </location>
</feature>
<dbReference type="PROSITE" id="PS51205">
    <property type="entry name" value="VPS9"/>
    <property type="match status" value="1"/>
</dbReference>
<evidence type="ECO:0000313" key="5">
    <source>
        <dbReference type="EMBL" id="GMM58521.1"/>
    </source>
</evidence>
<comment type="caution">
    <text evidence="5">The sequence shown here is derived from an EMBL/GenBank/DDBJ whole genome shotgun (WGS) entry which is preliminary data.</text>
</comment>